<evidence type="ECO:0000313" key="8">
    <source>
        <dbReference type="Proteomes" id="UP001189624"/>
    </source>
</evidence>
<gene>
    <name evidence="7" type="ORF">AYBTSS11_LOCUS5085</name>
</gene>
<dbReference type="PANTHER" id="PTHR32191">
    <property type="entry name" value="TETRASPANIN-8-RELATED"/>
    <property type="match status" value="1"/>
</dbReference>
<evidence type="ECO:0000256" key="5">
    <source>
        <dbReference type="ARBA" id="ARBA00023136"/>
    </source>
</evidence>
<keyword evidence="4 6" id="KW-1133">Transmembrane helix</keyword>
<dbReference type="EMBL" id="OY731399">
    <property type="protein sequence ID" value="CAJ1931142.1"/>
    <property type="molecule type" value="Genomic_DNA"/>
</dbReference>
<dbReference type="AlphaFoldDB" id="A0AA86V940"/>
<evidence type="ECO:0000256" key="3">
    <source>
        <dbReference type="ARBA" id="ARBA00022692"/>
    </source>
</evidence>
<keyword evidence="5 6" id="KW-0472">Membrane</keyword>
<dbReference type="GO" id="GO:0016020">
    <property type="term" value="C:membrane"/>
    <property type="evidence" value="ECO:0007669"/>
    <property type="project" value="UniProtKB-SubCell"/>
</dbReference>
<dbReference type="InterPro" id="IPR018499">
    <property type="entry name" value="Tetraspanin/Peripherin"/>
</dbReference>
<feature type="transmembrane region" description="Helical" evidence="6">
    <location>
        <begin position="223"/>
        <end position="244"/>
    </location>
</feature>
<accession>A0AA86V940</accession>
<dbReference type="GO" id="GO:0009734">
    <property type="term" value="P:auxin-activated signaling pathway"/>
    <property type="evidence" value="ECO:0007669"/>
    <property type="project" value="InterPro"/>
</dbReference>
<reference evidence="7" key="1">
    <citation type="submission" date="2023-10" db="EMBL/GenBank/DDBJ databases">
        <authorList>
            <person name="Domelevo Entfellner J.-B."/>
        </authorList>
    </citation>
    <scope>NUCLEOTIDE SEQUENCE</scope>
</reference>
<dbReference type="Pfam" id="PF00335">
    <property type="entry name" value="Tetraspanin"/>
    <property type="match status" value="1"/>
</dbReference>
<dbReference type="Proteomes" id="UP001189624">
    <property type="component" value="Chromosome 2"/>
</dbReference>
<keyword evidence="8" id="KW-1185">Reference proteome</keyword>
<dbReference type="Gramene" id="rna-AYBTSS11_LOCUS5085">
    <property type="protein sequence ID" value="CAJ1931142.1"/>
    <property type="gene ID" value="gene-AYBTSS11_LOCUS5085"/>
</dbReference>
<feature type="transmembrane region" description="Helical" evidence="6">
    <location>
        <begin position="73"/>
        <end position="93"/>
    </location>
</feature>
<evidence type="ECO:0000256" key="4">
    <source>
        <dbReference type="ARBA" id="ARBA00022989"/>
    </source>
</evidence>
<evidence type="ECO:0000313" key="7">
    <source>
        <dbReference type="EMBL" id="CAJ1931142.1"/>
    </source>
</evidence>
<comment type="subcellular location">
    <subcellularLocation>
        <location evidence="1">Membrane</location>
        <topology evidence="1">Multi-pass membrane protein</topology>
    </subcellularLocation>
</comment>
<evidence type="ECO:0008006" key="9">
    <source>
        <dbReference type="Google" id="ProtNLM"/>
    </source>
</evidence>
<evidence type="ECO:0000256" key="6">
    <source>
        <dbReference type="SAM" id="Phobius"/>
    </source>
</evidence>
<evidence type="ECO:0000256" key="1">
    <source>
        <dbReference type="ARBA" id="ARBA00004141"/>
    </source>
</evidence>
<feature type="transmembrane region" description="Helical" evidence="6">
    <location>
        <begin position="6"/>
        <end position="27"/>
    </location>
</feature>
<keyword evidence="3 6" id="KW-0812">Transmembrane</keyword>
<comment type="similarity">
    <text evidence="2">Belongs to the tetraspanin (TM4SF) family.</text>
</comment>
<name>A0AA86V940_9FABA</name>
<organism evidence="7 8">
    <name type="scientific">Sphenostylis stenocarpa</name>
    <dbReference type="NCBI Taxonomy" id="92480"/>
    <lineage>
        <taxon>Eukaryota</taxon>
        <taxon>Viridiplantae</taxon>
        <taxon>Streptophyta</taxon>
        <taxon>Embryophyta</taxon>
        <taxon>Tracheophyta</taxon>
        <taxon>Spermatophyta</taxon>
        <taxon>Magnoliopsida</taxon>
        <taxon>eudicotyledons</taxon>
        <taxon>Gunneridae</taxon>
        <taxon>Pentapetalae</taxon>
        <taxon>rosids</taxon>
        <taxon>fabids</taxon>
        <taxon>Fabales</taxon>
        <taxon>Fabaceae</taxon>
        <taxon>Papilionoideae</taxon>
        <taxon>50 kb inversion clade</taxon>
        <taxon>NPAAA clade</taxon>
        <taxon>indigoferoid/millettioid clade</taxon>
        <taxon>Phaseoleae</taxon>
        <taxon>Sphenostylis</taxon>
    </lineage>
</organism>
<evidence type="ECO:0000256" key="2">
    <source>
        <dbReference type="ARBA" id="ARBA00006840"/>
    </source>
</evidence>
<dbReference type="InterPro" id="IPR044991">
    <property type="entry name" value="TET_plant"/>
</dbReference>
<sequence length="268" mass="30553">MNKVLAVTNFLGLILSIPIICYGLWLKSVTTYFCEQFQVWRWVVIVGTIISVAAMAGSIAGIFGISWLIKLNLFAKILLMILLLCLLIIVHIVTLRSDGSNNIDDFSLYLRRRVTRSSIWDHVRSCISQSDMCADLNRSYRTAQDFRAAFLTPMQSGCCMPPTQCRYTFVSPTNWISPIDMAADMDCVQWNNNQTQLCYNCDSCKIGLLANSRNELIRCILKLFITFLVLLIFFLIELCAFICANTDDHSLRDTGCRPFRQCLTFPVY</sequence>
<feature type="transmembrane region" description="Helical" evidence="6">
    <location>
        <begin position="39"/>
        <end position="67"/>
    </location>
</feature>
<protein>
    <recommendedName>
        <fullName evidence="9">Tetraspanin</fullName>
    </recommendedName>
</protein>
<proteinExistence type="inferred from homology"/>